<dbReference type="AlphaFoldDB" id="A0A9D1MG94"/>
<reference evidence="2" key="2">
    <citation type="journal article" date="2021" name="PeerJ">
        <title>Extensive microbial diversity within the chicken gut microbiome revealed by metagenomics and culture.</title>
        <authorList>
            <person name="Gilroy R."/>
            <person name="Ravi A."/>
            <person name="Getino M."/>
            <person name="Pursley I."/>
            <person name="Horton D.L."/>
            <person name="Alikhan N.F."/>
            <person name="Baker D."/>
            <person name="Gharbi K."/>
            <person name="Hall N."/>
            <person name="Watson M."/>
            <person name="Adriaenssens E.M."/>
            <person name="Foster-Nyarko E."/>
            <person name="Jarju S."/>
            <person name="Secka A."/>
            <person name="Antonio M."/>
            <person name="Oren A."/>
            <person name="Chaudhuri R.R."/>
            <person name="La Ragione R."/>
            <person name="Hildebrand F."/>
            <person name="Pallen M.J."/>
        </authorList>
    </citation>
    <scope>NUCLEOTIDE SEQUENCE</scope>
    <source>
        <strain evidence="2">18911</strain>
    </source>
</reference>
<dbReference type="SUPFAM" id="SSF51905">
    <property type="entry name" value="FAD/NAD(P)-binding domain"/>
    <property type="match status" value="1"/>
</dbReference>
<comment type="caution">
    <text evidence="2">The sequence shown here is derived from an EMBL/GenBank/DDBJ whole genome shotgun (WGS) entry which is preliminary data.</text>
</comment>
<sequence>MNADIIIIGGGMSGLVAAIVAARGGAKTLIIEYKERVGQKILATGNGR</sequence>
<reference evidence="2" key="1">
    <citation type="submission" date="2020-10" db="EMBL/GenBank/DDBJ databases">
        <authorList>
            <person name="Gilroy R."/>
        </authorList>
    </citation>
    <scope>NUCLEOTIDE SEQUENCE</scope>
    <source>
        <strain evidence="2">18911</strain>
    </source>
</reference>
<feature type="transmembrane region" description="Helical" evidence="1">
    <location>
        <begin position="6"/>
        <end position="26"/>
    </location>
</feature>
<accession>A0A9D1MG94</accession>
<evidence type="ECO:0000313" key="3">
    <source>
        <dbReference type="Proteomes" id="UP000824094"/>
    </source>
</evidence>
<keyword evidence="1" id="KW-1133">Transmembrane helix</keyword>
<name>A0A9D1MG94_9FIRM</name>
<dbReference type="EMBL" id="DVNF01000035">
    <property type="protein sequence ID" value="HIU59938.1"/>
    <property type="molecule type" value="Genomic_DNA"/>
</dbReference>
<evidence type="ECO:0000256" key="1">
    <source>
        <dbReference type="SAM" id="Phobius"/>
    </source>
</evidence>
<dbReference type="Proteomes" id="UP000824094">
    <property type="component" value="Unassembled WGS sequence"/>
</dbReference>
<gene>
    <name evidence="2" type="ORF">IAB05_00950</name>
</gene>
<keyword evidence="1" id="KW-0812">Transmembrane</keyword>
<dbReference type="Gene3D" id="3.50.50.60">
    <property type="entry name" value="FAD/NAD(P)-binding domain"/>
    <property type="match status" value="1"/>
</dbReference>
<dbReference type="InterPro" id="IPR036188">
    <property type="entry name" value="FAD/NAD-bd_sf"/>
</dbReference>
<feature type="non-terminal residue" evidence="2">
    <location>
        <position position="48"/>
    </location>
</feature>
<proteinExistence type="predicted"/>
<keyword evidence="1" id="KW-0472">Membrane</keyword>
<organism evidence="2 3">
    <name type="scientific">Candidatus Stercoripulliclostridium merdigallinarum</name>
    <dbReference type="NCBI Taxonomy" id="2840951"/>
    <lineage>
        <taxon>Bacteria</taxon>
        <taxon>Bacillati</taxon>
        <taxon>Bacillota</taxon>
        <taxon>Clostridia</taxon>
        <taxon>Eubacteriales</taxon>
        <taxon>Candidatus Stercoripulliclostridium</taxon>
    </lineage>
</organism>
<protein>
    <submittedName>
        <fullName evidence="2">NAD(P)/FAD-dependent oxidoreductase</fullName>
    </submittedName>
</protein>
<dbReference type="Pfam" id="PF12831">
    <property type="entry name" value="FAD_oxidored"/>
    <property type="match status" value="1"/>
</dbReference>
<evidence type="ECO:0000313" key="2">
    <source>
        <dbReference type="EMBL" id="HIU59938.1"/>
    </source>
</evidence>